<name>A0A158PBN5_ANGCA</name>
<proteinExistence type="predicted"/>
<evidence type="ECO:0000313" key="3">
    <source>
        <dbReference type="WBParaSite" id="ACAC_0001122601-mRNA-1"/>
    </source>
</evidence>
<dbReference type="WBParaSite" id="ACAC_0001122601-mRNA-1">
    <property type="protein sequence ID" value="ACAC_0001122601-mRNA-1"/>
    <property type="gene ID" value="ACAC_0001122601"/>
</dbReference>
<feature type="transmembrane region" description="Helical" evidence="1">
    <location>
        <begin position="188"/>
        <end position="208"/>
    </location>
</feature>
<keyword evidence="2" id="KW-1185">Reference proteome</keyword>
<keyword evidence="1" id="KW-0472">Membrane</keyword>
<keyword evidence="1" id="KW-0812">Transmembrane</keyword>
<evidence type="ECO:0000313" key="2">
    <source>
        <dbReference type="Proteomes" id="UP000035642"/>
    </source>
</evidence>
<dbReference type="Proteomes" id="UP000035642">
    <property type="component" value="Unassembled WGS sequence"/>
</dbReference>
<reference evidence="3" key="2">
    <citation type="submission" date="2016-04" db="UniProtKB">
        <authorList>
            <consortium name="WormBaseParasite"/>
        </authorList>
    </citation>
    <scope>IDENTIFICATION</scope>
</reference>
<keyword evidence="1" id="KW-1133">Transmembrane helix</keyword>
<evidence type="ECO:0000256" key="1">
    <source>
        <dbReference type="SAM" id="Phobius"/>
    </source>
</evidence>
<dbReference type="STRING" id="6313.A0A158PBN5"/>
<protein>
    <submittedName>
        <fullName evidence="3">Innexin</fullName>
    </submittedName>
</protein>
<reference evidence="2" key="1">
    <citation type="submission" date="2012-09" db="EMBL/GenBank/DDBJ databases">
        <authorList>
            <person name="Martin A.A."/>
        </authorList>
    </citation>
    <scope>NUCLEOTIDE SEQUENCE</scope>
</reference>
<accession>A0A158PBN5</accession>
<dbReference type="AlphaFoldDB" id="A0A158PBN5"/>
<sequence length="381" mass="43267">MSEHAEDGEKKKLLNRLKDSGFDILNAIRPPSLSPTVSSPDAPSRVRQPYLFTGIRVFDSNPLNSCGGLGLPGEGSMVSLNSENDFREHNMALRYRLYNRLDPGGLQLRMPDHVIPSEYFSILPFDDMKDGSGKQSSFVTMHLLTVEYYDGYVTASDAMGTSTAIGMDPIIVEFSDVCRYFLGRSGEYLSVIFSVVVLLGGIMVYWVLMSNFLYYTGSVVYVYCPKEDSSAIFDKLKSVVLFEAWFQPALDFDTVWQLRTWRPPIKQRALVIRTEKFASRNVGSLGFVVRSSTVHLVNSYDILSSRMAVFRLQLSHHKKITVSNCFFATDAPDEFEFIAFYYQLEEVIRNDKAYHKFLIEDFNAGIKKANESNYRIEVFGL</sequence>
<organism evidence="2 3">
    <name type="scientific">Angiostrongylus cantonensis</name>
    <name type="common">Rat lungworm</name>
    <dbReference type="NCBI Taxonomy" id="6313"/>
    <lineage>
        <taxon>Eukaryota</taxon>
        <taxon>Metazoa</taxon>
        <taxon>Ecdysozoa</taxon>
        <taxon>Nematoda</taxon>
        <taxon>Chromadorea</taxon>
        <taxon>Rhabditida</taxon>
        <taxon>Rhabditina</taxon>
        <taxon>Rhabditomorpha</taxon>
        <taxon>Strongyloidea</taxon>
        <taxon>Metastrongylidae</taxon>
        <taxon>Angiostrongylus</taxon>
    </lineage>
</organism>